<keyword evidence="2" id="KW-0012">Acyltransferase</keyword>
<dbReference type="Gene3D" id="3.40.630.30">
    <property type="match status" value="1"/>
</dbReference>
<dbReference type="AlphaFoldDB" id="A0A2R8ACG6"/>
<sequence length="171" mass="18319">MADLKLRTATLSDMDAVETVLRRSYAALLPADYPPSVLVTALPVMVRAQPALLSSGSYFVVERAGQIVGCGGFTLNAPGGDAVTDGLAHIRHVAVDPDALRLGVAARILQHCFATARAVGLHRFEALSTLTAVPFYAAQGFVEIEPVELRFPGDIPFPAIRMQRDARLHIT</sequence>
<evidence type="ECO:0000256" key="1">
    <source>
        <dbReference type="ARBA" id="ARBA00022679"/>
    </source>
</evidence>
<evidence type="ECO:0000259" key="3">
    <source>
        <dbReference type="PROSITE" id="PS51186"/>
    </source>
</evidence>
<name>A0A2R8ACG6_9RHOB</name>
<organism evidence="4 5">
    <name type="scientific">Pontivivens insulae</name>
    <dbReference type="NCBI Taxonomy" id="1639689"/>
    <lineage>
        <taxon>Bacteria</taxon>
        <taxon>Pseudomonadati</taxon>
        <taxon>Pseudomonadota</taxon>
        <taxon>Alphaproteobacteria</taxon>
        <taxon>Rhodobacterales</taxon>
        <taxon>Paracoccaceae</taxon>
        <taxon>Pontivivens</taxon>
    </lineage>
</organism>
<dbReference type="OrthoDB" id="118465at2"/>
<accession>A0A2R8ACG6</accession>
<protein>
    <recommendedName>
        <fullName evidence="3">N-acetyltransferase domain-containing protein</fullName>
    </recommendedName>
</protein>
<dbReference type="Proteomes" id="UP000244932">
    <property type="component" value="Unassembled WGS sequence"/>
</dbReference>
<dbReference type="CDD" id="cd04301">
    <property type="entry name" value="NAT_SF"/>
    <property type="match status" value="1"/>
</dbReference>
<evidence type="ECO:0000313" key="5">
    <source>
        <dbReference type="Proteomes" id="UP000244932"/>
    </source>
</evidence>
<feature type="domain" description="N-acetyltransferase" evidence="3">
    <location>
        <begin position="4"/>
        <end position="167"/>
    </location>
</feature>
<dbReference type="InterPro" id="IPR050832">
    <property type="entry name" value="Bact_Acetyltransf"/>
</dbReference>
<reference evidence="4 5" key="1">
    <citation type="submission" date="2018-03" db="EMBL/GenBank/DDBJ databases">
        <authorList>
            <person name="Keele B.F."/>
        </authorList>
    </citation>
    <scope>NUCLEOTIDE SEQUENCE [LARGE SCALE GENOMIC DNA]</scope>
    <source>
        <strain evidence="4 5">CeCT 8812</strain>
    </source>
</reference>
<dbReference type="SUPFAM" id="SSF55729">
    <property type="entry name" value="Acyl-CoA N-acyltransferases (Nat)"/>
    <property type="match status" value="1"/>
</dbReference>
<gene>
    <name evidence="4" type="ORF">POI8812_02087</name>
</gene>
<dbReference type="InterPro" id="IPR016181">
    <property type="entry name" value="Acyl_CoA_acyltransferase"/>
</dbReference>
<dbReference type="PROSITE" id="PS51186">
    <property type="entry name" value="GNAT"/>
    <property type="match status" value="1"/>
</dbReference>
<dbReference type="PANTHER" id="PTHR43877:SF1">
    <property type="entry name" value="ACETYLTRANSFERASE"/>
    <property type="match status" value="1"/>
</dbReference>
<dbReference type="EMBL" id="OMKW01000002">
    <property type="protein sequence ID" value="SPF29770.1"/>
    <property type="molecule type" value="Genomic_DNA"/>
</dbReference>
<keyword evidence="5" id="KW-1185">Reference proteome</keyword>
<dbReference type="InterPro" id="IPR000182">
    <property type="entry name" value="GNAT_dom"/>
</dbReference>
<dbReference type="Pfam" id="PF00583">
    <property type="entry name" value="Acetyltransf_1"/>
    <property type="match status" value="1"/>
</dbReference>
<dbReference type="PANTHER" id="PTHR43877">
    <property type="entry name" value="AMINOALKYLPHOSPHONATE N-ACETYLTRANSFERASE-RELATED-RELATED"/>
    <property type="match status" value="1"/>
</dbReference>
<dbReference type="GO" id="GO:0016747">
    <property type="term" value="F:acyltransferase activity, transferring groups other than amino-acyl groups"/>
    <property type="evidence" value="ECO:0007669"/>
    <property type="project" value="InterPro"/>
</dbReference>
<evidence type="ECO:0000256" key="2">
    <source>
        <dbReference type="ARBA" id="ARBA00023315"/>
    </source>
</evidence>
<evidence type="ECO:0000313" key="4">
    <source>
        <dbReference type="EMBL" id="SPF29770.1"/>
    </source>
</evidence>
<proteinExistence type="predicted"/>
<dbReference type="RefSeq" id="WP_108782440.1">
    <property type="nucleotide sequence ID" value="NZ_OMKW01000002.1"/>
</dbReference>
<keyword evidence="1" id="KW-0808">Transferase</keyword>